<dbReference type="AlphaFoldDB" id="A0AAN9XKG9"/>
<protein>
    <submittedName>
        <fullName evidence="1">Uncharacterized protein</fullName>
    </submittedName>
</protein>
<accession>A0AAN9XKG9</accession>
<comment type="caution">
    <text evidence="1">The sequence shown here is derived from an EMBL/GenBank/DDBJ whole genome shotgun (WGS) entry which is preliminary data.</text>
</comment>
<organism evidence="1 2">
    <name type="scientific">Psophocarpus tetragonolobus</name>
    <name type="common">Winged bean</name>
    <name type="synonym">Dolichos tetragonolobus</name>
    <dbReference type="NCBI Taxonomy" id="3891"/>
    <lineage>
        <taxon>Eukaryota</taxon>
        <taxon>Viridiplantae</taxon>
        <taxon>Streptophyta</taxon>
        <taxon>Embryophyta</taxon>
        <taxon>Tracheophyta</taxon>
        <taxon>Spermatophyta</taxon>
        <taxon>Magnoliopsida</taxon>
        <taxon>eudicotyledons</taxon>
        <taxon>Gunneridae</taxon>
        <taxon>Pentapetalae</taxon>
        <taxon>rosids</taxon>
        <taxon>fabids</taxon>
        <taxon>Fabales</taxon>
        <taxon>Fabaceae</taxon>
        <taxon>Papilionoideae</taxon>
        <taxon>50 kb inversion clade</taxon>
        <taxon>NPAAA clade</taxon>
        <taxon>indigoferoid/millettioid clade</taxon>
        <taxon>Phaseoleae</taxon>
        <taxon>Psophocarpus</taxon>
    </lineage>
</organism>
<proteinExistence type="predicted"/>
<dbReference type="Proteomes" id="UP001386955">
    <property type="component" value="Unassembled WGS sequence"/>
</dbReference>
<sequence>MVAFNASVVGVDSIRKKYQGLLLKFFKKAFEDYRRNDSWRQMCNSNAIQFMEKRLGASCNASDAKIDNVAKIIVVVLMIRGRQKLEALLAVVNNNDTSHIAHVRSCPHVHFDAQPRSLEIRLQHLACVPSIKEVIVKGINVNVTVTCVSCSYNLQNK</sequence>
<evidence type="ECO:0000313" key="2">
    <source>
        <dbReference type="Proteomes" id="UP001386955"/>
    </source>
</evidence>
<reference evidence="1 2" key="1">
    <citation type="submission" date="2024-01" db="EMBL/GenBank/DDBJ databases">
        <title>The genomes of 5 underutilized Papilionoideae crops provide insights into root nodulation and disease resistanc.</title>
        <authorList>
            <person name="Jiang F."/>
        </authorList>
    </citation>
    <scope>NUCLEOTIDE SEQUENCE [LARGE SCALE GENOMIC DNA]</scope>
    <source>
        <strain evidence="1">DUOXIRENSHENG_FW03</strain>
        <tissue evidence="1">Leaves</tissue>
    </source>
</reference>
<evidence type="ECO:0000313" key="1">
    <source>
        <dbReference type="EMBL" id="KAK7396177.1"/>
    </source>
</evidence>
<gene>
    <name evidence="1" type="ORF">VNO78_16991</name>
</gene>
<keyword evidence="2" id="KW-1185">Reference proteome</keyword>
<dbReference type="EMBL" id="JAYMYS010000004">
    <property type="protein sequence ID" value="KAK7396177.1"/>
    <property type="molecule type" value="Genomic_DNA"/>
</dbReference>
<name>A0AAN9XKG9_PSOTE</name>